<proteinExistence type="predicted"/>
<feature type="compositionally biased region" description="Low complexity" evidence="1">
    <location>
        <begin position="15"/>
        <end position="24"/>
    </location>
</feature>
<evidence type="ECO:0000313" key="3">
    <source>
        <dbReference type="Proteomes" id="UP000010556"/>
    </source>
</evidence>
<dbReference type="EMBL" id="KB102797">
    <property type="protein sequence ID" value="ELK34814.1"/>
    <property type="molecule type" value="Genomic_DNA"/>
</dbReference>
<evidence type="ECO:0000313" key="2">
    <source>
        <dbReference type="EMBL" id="ELK34814.1"/>
    </source>
</evidence>
<dbReference type="Proteomes" id="UP000010556">
    <property type="component" value="Unassembled WGS sequence"/>
</dbReference>
<dbReference type="AlphaFoldDB" id="L5M857"/>
<feature type="compositionally biased region" description="Pro residues" evidence="1">
    <location>
        <begin position="1"/>
        <end position="14"/>
    </location>
</feature>
<protein>
    <submittedName>
        <fullName evidence="2">Uncharacterized protein</fullName>
    </submittedName>
</protein>
<evidence type="ECO:0000256" key="1">
    <source>
        <dbReference type="SAM" id="MobiDB-lite"/>
    </source>
</evidence>
<accession>L5M857</accession>
<organism evidence="2 3">
    <name type="scientific">Myotis davidii</name>
    <name type="common">David's myotis</name>
    <dbReference type="NCBI Taxonomy" id="225400"/>
    <lineage>
        <taxon>Eukaryota</taxon>
        <taxon>Metazoa</taxon>
        <taxon>Chordata</taxon>
        <taxon>Craniata</taxon>
        <taxon>Vertebrata</taxon>
        <taxon>Euteleostomi</taxon>
        <taxon>Mammalia</taxon>
        <taxon>Eutheria</taxon>
        <taxon>Laurasiatheria</taxon>
        <taxon>Chiroptera</taxon>
        <taxon>Yangochiroptera</taxon>
        <taxon>Vespertilionidae</taxon>
        <taxon>Myotis</taxon>
    </lineage>
</organism>
<sequence length="167" mass="17243">MPRPPGRPVLPPQSPGEGEPGPAQLGPPHPPASSSPVTPSFRREVQLPQWQHPGPAPVSATATATATLASPRPGPRLAVPPAGISSLRAPGHGLSHVRERTSGALLSPKDVSSLLLDLIALCTPRSPPGCLCTSVLALRALLEMHIEQQSCSLCAVSVLSPTRSLTQ</sequence>
<reference evidence="3" key="1">
    <citation type="journal article" date="2013" name="Science">
        <title>Comparative analysis of bat genomes provides insight into the evolution of flight and immunity.</title>
        <authorList>
            <person name="Zhang G."/>
            <person name="Cowled C."/>
            <person name="Shi Z."/>
            <person name="Huang Z."/>
            <person name="Bishop-Lilly K.A."/>
            <person name="Fang X."/>
            <person name="Wynne J.W."/>
            <person name="Xiong Z."/>
            <person name="Baker M.L."/>
            <person name="Zhao W."/>
            <person name="Tachedjian M."/>
            <person name="Zhu Y."/>
            <person name="Zhou P."/>
            <person name="Jiang X."/>
            <person name="Ng J."/>
            <person name="Yang L."/>
            <person name="Wu L."/>
            <person name="Xiao J."/>
            <person name="Feng Y."/>
            <person name="Chen Y."/>
            <person name="Sun X."/>
            <person name="Zhang Y."/>
            <person name="Marsh G.A."/>
            <person name="Crameri G."/>
            <person name="Broder C.C."/>
            <person name="Frey K.G."/>
            <person name="Wang L.F."/>
            <person name="Wang J."/>
        </authorList>
    </citation>
    <scope>NUCLEOTIDE SEQUENCE [LARGE SCALE GENOMIC DNA]</scope>
</reference>
<gene>
    <name evidence="2" type="ORF">MDA_GLEAN10018852</name>
</gene>
<name>L5M857_MYODS</name>
<keyword evidence="3" id="KW-1185">Reference proteome</keyword>
<feature type="region of interest" description="Disordered" evidence="1">
    <location>
        <begin position="1"/>
        <end position="82"/>
    </location>
</feature>